<dbReference type="CDD" id="cd07153">
    <property type="entry name" value="Fur_like"/>
    <property type="match status" value="1"/>
</dbReference>
<dbReference type="InterPro" id="IPR036388">
    <property type="entry name" value="WH-like_DNA-bd_sf"/>
</dbReference>
<dbReference type="GO" id="GO:0045892">
    <property type="term" value="P:negative regulation of DNA-templated transcription"/>
    <property type="evidence" value="ECO:0007669"/>
    <property type="project" value="TreeGrafter"/>
</dbReference>
<proteinExistence type="inferred from homology"/>
<protein>
    <recommendedName>
        <fullName evidence="8">Peroxide stress regulator PerR, FUR family</fullName>
    </recommendedName>
</protein>
<evidence type="ECO:0000256" key="3">
    <source>
        <dbReference type="ARBA" id="ARBA00022833"/>
    </source>
</evidence>
<evidence type="ECO:0000256" key="4">
    <source>
        <dbReference type="ARBA" id="ARBA00023015"/>
    </source>
</evidence>
<keyword evidence="4" id="KW-0805">Transcription regulation</keyword>
<dbReference type="EMBL" id="UOGJ01000073">
    <property type="protein sequence ID" value="VAX35815.1"/>
    <property type="molecule type" value="Genomic_DNA"/>
</dbReference>
<evidence type="ECO:0008006" key="8">
    <source>
        <dbReference type="Google" id="ProtNLM"/>
    </source>
</evidence>
<dbReference type="PANTHER" id="PTHR33202:SF8">
    <property type="entry name" value="PEROXIDE-RESPONSIVE REPRESSOR PERR"/>
    <property type="match status" value="1"/>
</dbReference>
<dbReference type="GO" id="GO:0000976">
    <property type="term" value="F:transcription cis-regulatory region binding"/>
    <property type="evidence" value="ECO:0007669"/>
    <property type="project" value="TreeGrafter"/>
</dbReference>
<keyword evidence="5" id="KW-0238">DNA-binding</keyword>
<dbReference type="InterPro" id="IPR036390">
    <property type="entry name" value="WH_DNA-bd_sf"/>
</dbReference>
<evidence type="ECO:0000256" key="6">
    <source>
        <dbReference type="ARBA" id="ARBA00023163"/>
    </source>
</evidence>
<dbReference type="InterPro" id="IPR043135">
    <property type="entry name" value="Fur_C"/>
</dbReference>
<keyword evidence="3" id="KW-0862">Zinc</keyword>
<dbReference type="GO" id="GO:0008270">
    <property type="term" value="F:zinc ion binding"/>
    <property type="evidence" value="ECO:0007669"/>
    <property type="project" value="TreeGrafter"/>
</dbReference>
<dbReference type="GO" id="GO:1900376">
    <property type="term" value="P:regulation of secondary metabolite biosynthetic process"/>
    <property type="evidence" value="ECO:0007669"/>
    <property type="project" value="TreeGrafter"/>
</dbReference>
<dbReference type="AlphaFoldDB" id="A0A3B1DV46"/>
<keyword evidence="2" id="KW-0678">Repressor</keyword>
<comment type="similarity">
    <text evidence="1">Belongs to the Fur family.</text>
</comment>
<dbReference type="GO" id="GO:0003700">
    <property type="term" value="F:DNA-binding transcription factor activity"/>
    <property type="evidence" value="ECO:0007669"/>
    <property type="project" value="InterPro"/>
</dbReference>
<dbReference type="Pfam" id="PF01475">
    <property type="entry name" value="FUR"/>
    <property type="match status" value="1"/>
</dbReference>
<dbReference type="SUPFAM" id="SSF46785">
    <property type="entry name" value="Winged helix' DNA-binding domain"/>
    <property type="match status" value="1"/>
</dbReference>
<name>A0A3B1DV46_9ZZZZ</name>
<keyword evidence="6" id="KW-0804">Transcription</keyword>
<gene>
    <name evidence="7" type="ORF">MNBD_UNCLBAC01-333</name>
</gene>
<evidence type="ECO:0000256" key="2">
    <source>
        <dbReference type="ARBA" id="ARBA00022491"/>
    </source>
</evidence>
<evidence type="ECO:0000256" key="5">
    <source>
        <dbReference type="ARBA" id="ARBA00023125"/>
    </source>
</evidence>
<accession>A0A3B1DV46</accession>
<reference evidence="7" key="1">
    <citation type="submission" date="2018-06" db="EMBL/GenBank/DDBJ databases">
        <authorList>
            <person name="Zhirakovskaya E."/>
        </authorList>
    </citation>
    <scope>NUCLEOTIDE SEQUENCE</scope>
</reference>
<dbReference type="Gene3D" id="1.10.10.10">
    <property type="entry name" value="Winged helix-like DNA-binding domain superfamily/Winged helix DNA-binding domain"/>
    <property type="match status" value="1"/>
</dbReference>
<sequence length="150" mass="17433">MQKEFENNLMDSFKNKCKEHHLKITPQRTAIYKELIKKETHPSADQIFSNVQAVIPNISFDTVYRTLMSFSKAGIINLVTGYGEPKRFDSNVNAHHHFRCIKCFNMTDFYSDACDKVEIPSKIKKQFKVLKKQMILEGICNQCNNQLIGR</sequence>
<evidence type="ECO:0000313" key="7">
    <source>
        <dbReference type="EMBL" id="VAX35815.1"/>
    </source>
</evidence>
<evidence type="ECO:0000256" key="1">
    <source>
        <dbReference type="ARBA" id="ARBA00007957"/>
    </source>
</evidence>
<dbReference type="Gene3D" id="3.30.1490.190">
    <property type="match status" value="1"/>
</dbReference>
<dbReference type="PANTHER" id="PTHR33202">
    <property type="entry name" value="ZINC UPTAKE REGULATION PROTEIN"/>
    <property type="match status" value="1"/>
</dbReference>
<organism evidence="7">
    <name type="scientific">hydrothermal vent metagenome</name>
    <dbReference type="NCBI Taxonomy" id="652676"/>
    <lineage>
        <taxon>unclassified sequences</taxon>
        <taxon>metagenomes</taxon>
        <taxon>ecological metagenomes</taxon>
    </lineage>
</organism>
<dbReference type="InterPro" id="IPR002481">
    <property type="entry name" value="FUR"/>
</dbReference>